<protein>
    <recommendedName>
        <fullName evidence="6">TF-B3 domain-containing protein</fullName>
    </recommendedName>
</protein>
<evidence type="ECO:0000256" key="3">
    <source>
        <dbReference type="ARBA" id="ARBA00023163"/>
    </source>
</evidence>
<feature type="region of interest" description="Disordered" evidence="5">
    <location>
        <begin position="935"/>
        <end position="958"/>
    </location>
</feature>
<reference evidence="7 8" key="1">
    <citation type="journal article" date="2024" name="Nat. Commun.">
        <title>Phylogenomics reveals the evolutionary origins of lichenization in chlorophyte algae.</title>
        <authorList>
            <person name="Puginier C."/>
            <person name="Libourel C."/>
            <person name="Otte J."/>
            <person name="Skaloud P."/>
            <person name="Haon M."/>
            <person name="Grisel S."/>
            <person name="Petersen M."/>
            <person name="Berrin J.G."/>
            <person name="Delaux P.M."/>
            <person name="Dal Grande F."/>
            <person name="Keller J."/>
        </authorList>
    </citation>
    <scope>NUCLEOTIDE SEQUENCE [LARGE SCALE GENOMIC DNA]</scope>
    <source>
        <strain evidence="7 8">SAG 2036</strain>
    </source>
</reference>
<evidence type="ECO:0000259" key="6">
    <source>
        <dbReference type="PROSITE" id="PS50863"/>
    </source>
</evidence>
<evidence type="ECO:0000256" key="2">
    <source>
        <dbReference type="ARBA" id="ARBA00023125"/>
    </source>
</evidence>
<dbReference type="EMBL" id="JALJOQ010000070">
    <property type="protein sequence ID" value="KAK9802614.1"/>
    <property type="molecule type" value="Genomic_DNA"/>
</dbReference>
<gene>
    <name evidence="7" type="ORF">WJX73_003086</name>
</gene>
<keyword evidence="2" id="KW-0238">DNA-binding</keyword>
<dbReference type="Gene3D" id="2.40.330.10">
    <property type="entry name" value="DNA-binding pseudobarrel domain"/>
    <property type="match status" value="1"/>
</dbReference>
<feature type="compositionally biased region" description="Polar residues" evidence="5">
    <location>
        <begin position="937"/>
        <end position="956"/>
    </location>
</feature>
<evidence type="ECO:0000256" key="4">
    <source>
        <dbReference type="ARBA" id="ARBA00023242"/>
    </source>
</evidence>
<dbReference type="CDD" id="cd10017">
    <property type="entry name" value="B3_DNA"/>
    <property type="match status" value="1"/>
</dbReference>
<keyword evidence="3" id="KW-0804">Transcription</keyword>
<accession>A0AAW1NX92</accession>
<dbReference type="InterPro" id="IPR003340">
    <property type="entry name" value="B3_DNA-bd"/>
</dbReference>
<feature type="region of interest" description="Disordered" evidence="5">
    <location>
        <begin position="219"/>
        <end position="248"/>
    </location>
</feature>
<organism evidence="7 8">
    <name type="scientific">Symbiochloris irregularis</name>
    <dbReference type="NCBI Taxonomy" id="706552"/>
    <lineage>
        <taxon>Eukaryota</taxon>
        <taxon>Viridiplantae</taxon>
        <taxon>Chlorophyta</taxon>
        <taxon>core chlorophytes</taxon>
        <taxon>Trebouxiophyceae</taxon>
        <taxon>Trebouxiales</taxon>
        <taxon>Trebouxiaceae</taxon>
        <taxon>Symbiochloris</taxon>
    </lineage>
</organism>
<dbReference type="SUPFAM" id="SSF101936">
    <property type="entry name" value="DNA-binding pseudobarrel domain"/>
    <property type="match status" value="4"/>
</dbReference>
<evidence type="ECO:0000313" key="7">
    <source>
        <dbReference type="EMBL" id="KAK9802614.1"/>
    </source>
</evidence>
<dbReference type="PROSITE" id="PS50863">
    <property type="entry name" value="B3"/>
    <property type="match status" value="1"/>
</dbReference>
<keyword evidence="8" id="KW-1185">Reference proteome</keyword>
<keyword evidence="4" id="KW-0539">Nucleus</keyword>
<evidence type="ECO:0000313" key="8">
    <source>
        <dbReference type="Proteomes" id="UP001465755"/>
    </source>
</evidence>
<proteinExistence type="predicted"/>
<comment type="caution">
    <text evidence="7">The sequence shown here is derived from an EMBL/GenBank/DDBJ whole genome shotgun (WGS) entry which is preliminary data.</text>
</comment>
<evidence type="ECO:0000256" key="1">
    <source>
        <dbReference type="ARBA" id="ARBA00023015"/>
    </source>
</evidence>
<evidence type="ECO:0000256" key="5">
    <source>
        <dbReference type="SAM" id="MobiDB-lite"/>
    </source>
</evidence>
<feature type="domain" description="TF-B3" evidence="6">
    <location>
        <begin position="1"/>
        <end position="61"/>
    </location>
</feature>
<sequence>MVDQGGRTWQVDIAAKDGVHVLEAGWQSYAAAWNLVPGDVLGWHADTAHPGIAAVAILNRAAQLSPLVLAALPSTSQPEPVRTSLSVPYRRRAVTLPTTREGPCSVRLVLREQSGMFGTAFRLTKATSLVLFPGVEANFEGKDLEIAEVQIVDPAGKPWTMAYTLRRYRSKGRTSATRQLANWAQFATAWSLRETEVLSIELDTPESLTLKVALLTREPGFQPSNGSPDAPSSPKRKNTISSRSSRSYGERSVLEPFCTAGIPLKAQHLDGRPLRLPASVTRLFFPSLLDGTDKAPNIQDTIMMMDADDLEWEMRFNVKRTANGNVMRYLAGVTAWMRAWGVREGDRVSFEVLSLQPLKARIFISNRPSHRMQDAVPGANRNRGTLGGGRVSGFSESVAGPLGVKFTLASGMESGRCLKVSAKTAAFLFPEVAHTDQGTLQASVSVVDEAGGKWPMTFVSKKYSAGTLKSLQEWSPYSNGWSLGIGDLIGFERRDMARAEIHVSVVRRQAGAMVPLEIAGPVSIAVTLSRSETSAGGWPLRLNKRTSMALFPEKEAEFMATGTALLEIKATEDTGQDFSMTYQVKPHQGRSAETRHLQGWHRLALHLGAQEGDKVGITRTSEPAEGTTPSVMVQILSRAARQDSLFSLPSRLSSARDSAQVSELAMMAIDEPTSPTSPTATAFNSLSSALPPLGIKFLLNKADADGRPLRLSKARALLLLPACAKAPGDSATIPLQVIDPSGKTWSAAYSMKRYVNQSKGGAGSTFRMLLGWSGIARAWHLQQGDIIGLERQSQACDTLHLTMVKTAQQRAQPDAGVLPGAVFPGQTDASGTASDWVRLDCNTPVGRTIHLTQRLCLRLFPELEVHMASQQGLRQPVIVEDDDGTRWPMVYVGKRYGLGTDGRKAGTYRTLNAFSDFERAWGVYGGSVAMQRVADGQTPTTSVPEPSDGQTGQDSKPSLPHIRITVLNAISAKHLGDQASSCEELTALPPIDVRPLSVSFPAKLHQGQADALEVPPAQAAHLFGGFRQDAVAGLQSTSFPLDVVGLTGTWGTTAGFSVPTDDSVPSSIAGPAGMCLKMRAEGRNKVLNATRAFGRLFFPEAEAAFLQQDSVDHRCTLVDTQGHKWDVMYCLRRYRPKGLRRAVVLHRDAQCDMQEGIERRGSKGRNGLIMAANAMPVSGRLIEGPRGMRMTVTAAAMKGRAIQINKGGWAMLFPDVESAFAVADDISQQIVIIDTNGARWPMQYCLHRYRAAAGTRHTQRQITDWAPFSRPWGLEDGDVIAVERRKPPLGELHLHVLNRTPTFSLLQATAAAAPGRTMPTAEGPLGIKLRIGPSTMNGRSMTLNKHNGVLLLGTAERAFETSDVVDCNVTVIDHSERSWQCVYSLRRAPKTMALQKRPQVTRILKNVGDCLKAWAVQQVRVQTVT</sequence>
<dbReference type="InterPro" id="IPR015300">
    <property type="entry name" value="DNA-bd_pseudobarrel_sf"/>
</dbReference>
<keyword evidence="1" id="KW-0805">Transcription regulation</keyword>
<dbReference type="GO" id="GO:0003677">
    <property type="term" value="F:DNA binding"/>
    <property type="evidence" value="ECO:0007669"/>
    <property type="project" value="UniProtKB-KW"/>
</dbReference>
<name>A0AAW1NX92_9CHLO</name>
<dbReference type="Proteomes" id="UP001465755">
    <property type="component" value="Unassembled WGS sequence"/>
</dbReference>